<evidence type="ECO:0000259" key="2">
    <source>
        <dbReference type="PROSITE" id="PS50106"/>
    </source>
</evidence>
<dbReference type="EMBL" id="JAGTXO010000004">
    <property type="protein sequence ID" value="KAG8468328.1"/>
    <property type="molecule type" value="Genomic_DNA"/>
</dbReference>
<dbReference type="InterPro" id="IPR036010">
    <property type="entry name" value="2Fe-2S_ferredoxin-like_sf"/>
</dbReference>
<dbReference type="SUPFAM" id="SSF50156">
    <property type="entry name" value="PDZ domain-like"/>
    <property type="match status" value="1"/>
</dbReference>
<name>A0A8J5XND0_DIALT</name>
<evidence type="ECO:0000256" key="1">
    <source>
        <dbReference type="SAM" id="MobiDB-lite"/>
    </source>
</evidence>
<reference evidence="3" key="1">
    <citation type="submission" date="2021-05" db="EMBL/GenBank/DDBJ databases">
        <title>The genome of the haptophyte Pavlova lutheri (Diacronema luteri, Pavlovales) - a model for lipid biosynthesis in eukaryotic algae.</title>
        <authorList>
            <person name="Hulatt C.J."/>
            <person name="Posewitz M.C."/>
        </authorList>
    </citation>
    <scope>NUCLEOTIDE SEQUENCE</scope>
    <source>
        <strain evidence="3">NIVA-4/92</strain>
    </source>
</reference>
<dbReference type="InterPro" id="IPR036034">
    <property type="entry name" value="PDZ_sf"/>
</dbReference>
<dbReference type="PROSITE" id="PS50106">
    <property type="entry name" value="PDZ"/>
    <property type="match status" value="1"/>
</dbReference>
<evidence type="ECO:0000313" key="4">
    <source>
        <dbReference type="Proteomes" id="UP000751190"/>
    </source>
</evidence>
<dbReference type="OrthoDB" id="10541749at2759"/>
<dbReference type="Proteomes" id="UP000751190">
    <property type="component" value="Unassembled WGS sequence"/>
</dbReference>
<dbReference type="Gene3D" id="2.30.42.10">
    <property type="match status" value="1"/>
</dbReference>
<proteinExistence type="predicted"/>
<accession>A0A8J5XND0</accession>
<dbReference type="SUPFAM" id="SSF54292">
    <property type="entry name" value="2Fe-2S ferredoxin-like"/>
    <property type="match status" value="1"/>
</dbReference>
<feature type="region of interest" description="Disordered" evidence="1">
    <location>
        <begin position="254"/>
        <end position="275"/>
    </location>
</feature>
<dbReference type="InterPro" id="IPR012675">
    <property type="entry name" value="Beta-grasp_dom_sf"/>
</dbReference>
<organism evidence="3 4">
    <name type="scientific">Diacronema lutheri</name>
    <name type="common">Unicellular marine alga</name>
    <name type="synonym">Monochrysis lutheri</name>
    <dbReference type="NCBI Taxonomy" id="2081491"/>
    <lineage>
        <taxon>Eukaryota</taxon>
        <taxon>Haptista</taxon>
        <taxon>Haptophyta</taxon>
        <taxon>Pavlovophyceae</taxon>
        <taxon>Pavlovales</taxon>
        <taxon>Pavlovaceae</taxon>
        <taxon>Diacronema</taxon>
    </lineage>
</organism>
<feature type="domain" description="PDZ" evidence="2">
    <location>
        <begin position="41"/>
        <end position="125"/>
    </location>
</feature>
<keyword evidence="4" id="KW-1185">Reference proteome</keyword>
<dbReference type="Gene3D" id="3.10.20.30">
    <property type="match status" value="1"/>
</dbReference>
<gene>
    <name evidence="3" type="ORF">KFE25_013411</name>
</gene>
<protein>
    <recommendedName>
        <fullName evidence="2">PDZ domain-containing protein</fullName>
    </recommendedName>
</protein>
<dbReference type="AlphaFoldDB" id="A0A8J5XND0"/>
<comment type="caution">
    <text evidence="3">The sequence shown here is derived from an EMBL/GenBank/DDBJ whole genome shotgun (WGS) entry which is preliminary data.</text>
</comment>
<evidence type="ECO:0000313" key="3">
    <source>
        <dbReference type="EMBL" id="KAG8468328.1"/>
    </source>
</evidence>
<dbReference type="InterPro" id="IPR001478">
    <property type="entry name" value="PDZ"/>
</dbReference>
<dbReference type="GO" id="GO:0051536">
    <property type="term" value="F:iron-sulfur cluster binding"/>
    <property type="evidence" value="ECO:0007669"/>
    <property type="project" value="InterPro"/>
</dbReference>
<sequence>MGEAAVPSWRLSRKLVRDRQSGRVQELTELEPSSAEWEVSEVAFALPTAPSLGIELSEVTGEVIISGEGTKLTQSIVFVTALVPGGNAARLGACAPGDTIIAVGSGLGDVVNTEGANYEATVRAIGAIAAEHDEITLVAKRLVRRSVARVTAVLPGGGEATVLAFEGENLRMALIRQGIVSINDDRAQRYDGKGSGNCGGNGVCCTCVVSVLDGAQFLNERTRSERQLLRKVARWRQSCRARVQIGRSEAAGPVDIRVQLGPRSPPPAAGSAPGS</sequence>